<protein>
    <recommendedName>
        <fullName evidence="4">Secreted protein</fullName>
    </recommendedName>
</protein>
<evidence type="ECO:0000313" key="3">
    <source>
        <dbReference type="Proteomes" id="UP000254168"/>
    </source>
</evidence>
<name>A0AA46C855_9XANT</name>
<dbReference type="PROSITE" id="PS51257">
    <property type="entry name" value="PROKAR_LIPOPROTEIN"/>
    <property type="match status" value="1"/>
</dbReference>
<dbReference type="AlphaFoldDB" id="A0AA46C855"/>
<dbReference type="EMBL" id="UIHB01000002">
    <property type="protein sequence ID" value="SUZ28126.1"/>
    <property type="molecule type" value="Genomic_DNA"/>
</dbReference>
<feature type="chain" id="PRO_5041308787" description="Secreted protein" evidence="1">
    <location>
        <begin position="24"/>
        <end position="132"/>
    </location>
</feature>
<sequence length="132" mass="14390">MRTPVVILALGLLAACTEQPAPATAPTSAATPAPVACTDAKLDEEWLQHPPGLCGMPEDVRTLVEDYDTCEHFAGEEPYDADRRHEIDVAIAQFCTPAPARLAQLMQQYRNNAQVSAWLRKYSVQADLQPTG</sequence>
<reference evidence="2 3" key="1">
    <citation type="submission" date="2018-06" db="EMBL/GenBank/DDBJ databases">
        <authorList>
            <person name="Pothier F. J."/>
        </authorList>
    </citation>
    <scope>NUCLEOTIDE SEQUENCE [LARGE SCALE GENOMIC DNA]</scope>
    <source>
        <strain evidence="2 3">CPBF 424</strain>
    </source>
</reference>
<comment type="caution">
    <text evidence="2">The sequence shown here is derived from an EMBL/GenBank/DDBJ whole genome shotgun (WGS) entry which is preliminary data.</text>
</comment>
<dbReference type="RefSeq" id="WP_181901187.1">
    <property type="nucleotide sequence ID" value="NZ_LR994544.1"/>
</dbReference>
<feature type="signal peptide" evidence="1">
    <location>
        <begin position="1"/>
        <end position="23"/>
    </location>
</feature>
<accession>A0AA46C855</accession>
<evidence type="ECO:0000313" key="2">
    <source>
        <dbReference type="EMBL" id="SUZ28126.1"/>
    </source>
</evidence>
<evidence type="ECO:0008006" key="4">
    <source>
        <dbReference type="Google" id="ProtNLM"/>
    </source>
</evidence>
<gene>
    <name evidence="2" type="ORF">CPBF424_19290</name>
</gene>
<keyword evidence="1" id="KW-0732">Signal</keyword>
<dbReference type="Proteomes" id="UP000254168">
    <property type="component" value="Unassembled WGS sequence"/>
</dbReference>
<evidence type="ECO:0000256" key="1">
    <source>
        <dbReference type="SAM" id="SignalP"/>
    </source>
</evidence>
<proteinExistence type="predicted"/>
<organism evidence="2 3">
    <name type="scientific">Xanthomonas euroxanthea</name>
    <dbReference type="NCBI Taxonomy" id="2259622"/>
    <lineage>
        <taxon>Bacteria</taxon>
        <taxon>Pseudomonadati</taxon>
        <taxon>Pseudomonadota</taxon>
        <taxon>Gammaproteobacteria</taxon>
        <taxon>Lysobacterales</taxon>
        <taxon>Lysobacteraceae</taxon>
        <taxon>Xanthomonas</taxon>
    </lineage>
</organism>
<keyword evidence="3" id="KW-1185">Reference proteome</keyword>